<dbReference type="EMBL" id="AP023368">
    <property type="protein sequence ID" value="BCJ97082.1"/>
    <property type="molecule type" value="Genomic_DNA"/>
</dbReference>
<keyword evidence="3" id="KW-1185">Reference proteome</keyword>
<sequence>MGVSVCKYNAVIFVSPMGHDVNRVCTILSRWLNETGLFFVEAAGTYPGAEYSIESYMLNKEKAAKTDLFIFLCSDEYWSNREIELCLAEEVKKGKGVLFYHGLHPCFGNNPEIEKMIGLLWRETATHGDFNYWDITISDLPDKGRHPITEGVGNFRTADELFCRLENPWNVPVQVLATAYSDPEVISRWGHTGTGYEEPVLTVGNYGKGNTVNFILGHVWPFYTGHGLTENTTIALEPAEFKAMFLRSCEWAVTGQVLVTKEC</sequence>
<reference evidence="2 3" key="1">
    <citation type="submission" date="2020-08" db="EMBL/GenBank/DDBJ databases">
        <title>Draft genome sequencing of an Anaerocolumna strain isolated from anoxic soil subjected to BSD treatment.</title>
        <authorList>
            <person name="Uek A."/>
            <person name="Tonouchi A."/>
        </authorList>
    </citation>
    <scope>NUCLEOTIDE SEQUENCE [LARGE SCALE GENOMIC DNA]</scope>
    <source>
        <strain evidence="2 3">CTTW</strain>
    </source>
</reference>
<evidence type="ECO:0000313" key="3">
    <source>
        <dbReference type="Proteomes" id="UP000515703"/>
    </source>
</evidence>
<dbReference type="SUPFAM" id="SSF52317">
    <property type="entry name" value="Class I glutamine amidotransferase-like"/>
    <property type="match status" value="1"/>
</dbReference>
<dbReference type="Proteomes" id="UP000515703">
    <property type="component" value="Chromosome"/>
</dbReference>
<organism evidence="2 3">
    <name type="scientific">Anaerocolumna chitinilytica</name>
    <dbReference type="NCBI Taxonomy" id="1727145"/>
    <lineage>
        <taxon>Bacteria</taxon>
        <taxon>Bacillati</taxon>
        <taxon>Bacillota</taxon>
        <taxon>Clostridia</taxon>
        <taxon>Lachnospirales</taxon>
        <taxon>Lachnospiraceae</taxon>
        <taxon>Anaerocolumna</taxon>
    </lineage>
</organism>
<reference evidence="2 3" key="2">
    <citation type="submission" date="2020-08" db="EMBL/GenBank/DDBJ databases">
        <authorList>
            <person name="Ueki A."/>
            <person name="Tonouchi A."/>
        </authorList>
    </citation>
    <scope>NUCLEOTIDE SEQUENCE [LARGE SCALE GENOMIC DNA]</scope>
    <source>
        <strain evidence="2 3">CTTW</strain>
    </source>
</reference>
<dbReference type="Pfam" id="PF06283">
    <property type="entry name" value="ThuA"/>
    <property type="match status" value="1"/>
</dbReference>
<feature type="domain" description="ThuA-like" evidence="1">
    <location>
        <begin position="57"/>
        <end position="223"/>
    </location>
</feature>
<dbReference type="InterPro" id="IPR029010">
    <property type="entry name" value="ThuA-like"/>
</dbReference>
<proteinExistence type="predicted"/>
<evidence type="ECO:0000313" key="2">
    <source>
        <dbReference type="EMBL" id="BCJ97082.1"/>
    </source>
</evidence>
<dbReference type="RefSeq" id="WP_207726472.1">
    <property type="nucleotide sequence ID" value="NZ_AP023368.1"/>
</dbReference>
<dbReference type="KEGG" id="acht:bsdcttw_01230"/>
<dbReference type="AlphaFoldDB" id="A0A7I8DFB8"/>
<name>A0A7I8DFB8_9FIRM</name>
<evidence type="ECO:0000259" key="1">
    <source>
        <dbReference type="Pfam" id="PF06283"/>
    </source>
</evidence>
<protein>
    <recommendedName>
        <fullName evidence="1">ThuA-like domain-containing protein</fullName>
    </recommendedName>
</protein>
<dbReference type="InterPro" id="IPR029062">
    <property type="entry name" value="Class_I_gatase-like"/>
</dbReference>
<dbReference type="Gene3D" id="3.40.50.880">
    <property type="match status" value="1"/>
</dbReference>
<gene>
    <name evidence="2" type="ORF">bsdcttw_01230</name>
</gene>
<accession>A0A7I8DFB8</accession>